<reference evidence="1 2" key="1">
    <citation type="journal article" date="2020" name="Nat. Food">
        <title>A phased Vanilla planifolia genome enables genetic improvement of flavour and production.</title>
        <authorList>
            <person name="Hasing T."/>
            <person name="Tang H."/>
            <person name="Brym M."/>
            <person name="Khazi F."/>
            <person name="Huang T."/>
            <person name="Chambers A.H."/>
        </authorList>
    </citation>
    <scope>NUCLEOTIDE SEQUENCE [LARGE SCALE GENOMIC DNA]</scope>
    <source>
        <tissue evidence="1">Leaf</tissue>
    </source>
</reference>
<dbReference type="EMBL" id="JADCNL010000001">
    <property type="protein sequence ID" value="KAG0497236.1"/>
    <property type="molecule type" value="Genomic_DNA"/>
</dbReference>
<gene>
    <name evidence="1" type="ORF">HPP92_001927</name>
</gene>
<keyword evidence="2" id="KW-1185">Reference proteome</keyword>
<dbReference type="Pfam" id="PF01190">
    <property type="entry name" value="Pollen_Ole_e_1"/>
    <property type="match status" value="1"/>
</dbReference>
<accession>A0A835RZ66</accession>
<dbReference type="Proteomes" id="UP000636800">
    <property type="component" value="Chromosome 1"/>
</dbReference>
<sequence length="266" mass="29636">MYFLPLRTKHLPAVASSTNSNMEHKLHIIFFFLLSFFIESFSLKPNPKHPQLKTNITVIGSVFCDTCSENAFSKHSYFLPGVQVLIQCKFAGSSGSSEEITVKAKRTTDGFGVYKLDIPPVEGFQCRQGLEIKSVCSASLIQCPSSLCSIPGRQSSTAHMAIKSKLRDICILNLNTLNYHPLKRNDAQCGVEMGKMSSNFDSSLCFWPFFPPFGLPWPNLPFPFPRLPLPDPSSLPFSLPSWLLPFFKPPYLPFPFSLPPTSPPAP</sequence>
<comment type="caution">
    <text evidence="1">The sequence shown here is derived from an EMBL/GenBank/DDBJ whole genome shotgun (WGS) entry which is preliminary data.</text>
</comment>
<proteinExistence type="predicted"/>
<evidence type="ECO:0000313" key="1">
    <source>
        <dbReference type="EMBL" id="KAG0497236.1"/>
    </source>
</evidence>
<dbReference type="PANTHER" id="PTHR46995">
    <property type="entry name" value="OS09G0508200 PROTEIN"/>
    <property type="match status" value="1"/>
</dbReference>
<evidence type="ECO:0000313" key="2">
    <source>
        <dbReference type="Proteomes" id="UP000636800"/>
    </source>
</evidence>
<evidence type="ECO:0008006" key="3">
    <source>
        <dbReference type="Google" id="ProtNLM"/>
    </source>
</evidence>
<organism evidence="1 2">
    <name type="scientific">Vanilla planifolia</name>
    <name type="common">Vanilla</name>
    <dbReference type="NCBI Taxonomy" id="51239"/>
    <lineage>
        <taxon>Eukaryota</taxon>
        <taxon>Viridiplantae</taxon>
        <taxon>Streptophyta</taxon>
        <taxon>Embryophyta</taxon>
        <taxon>Tracheophyta</taxon>
        <taxon>Spermatophyta</taxon>
        <taxon>Magnoliopsida</taxon>
        <taxon>Liliopsida</taxon>
        <taxon>Asparagales</taxon>
        <taxon>Orchidaceae</taxon>
        <taxon>Vanilloideae</taxon>
        <taxon>Vanilleae</taxon>
        <taxon>Vanilla</taxon>
    </lineage>
</organism>
<name>A0A835RZ66_VANPL</name>
<protein>
    <recommendedName>
        <fullName evidence="3">Pollen Ole e 1 allergen and extensin family protein</fullName>
    </recommendedName>
</protein>
<dbReference type="PANTHER" id="PTHR46995:SF6">
    <property type="entry name" value="POLLEN OLE E 1 ALLERGEN AND EXTENSIN FAMILY PROTEIN"/>
    <property type="match status" value="1"/>
</dbReference>
<dbReference type="AlphaFoldDB" id="A0A835RZ66"/>